<name>A0AAV5CHD5_ELECO</name>
<dbReference type="PANTHER" id="PTHR11260:SF607">
    <property type="entry name" value="GLUTATHIONE TRANSFERASE"/>
    <property type="match status" value="1"/>
</dbReference>
<dbReference type="InterPro" id="IPR036249">
    <property type="entry name" value="Thioredoxin-like_sf"/>
</dbReference>
<comment type="similarity">
    <text evidence="2">Belongs to the GST superfamily. Tau family.</text>
</comment>
<keyword evidence="8" id="KW-1185">Reference proteome</keyword>
<evidence type="ECO:0000256" key="2">
    <source>
        <dbReference type="ARBA" id="ARBA00025743"/>
    </source>
</evidence>
<dbReference type="SFLD" id="SFLDG00358">
    <property type="entry name" value="Main_(cytGST)"/>
    <property type="match status" value="1"/>
</dbReference>
<comment type="caution">
    <text evidence="7">The sequence shown here is derived from an EMBL/GenBank/DDBJ whole genome shotgun (WGS) entry which is preliminary data.</text>
</comment>
<dbReference type="GO" id="GO:0005829">
    <property type="term" value="C:cytosol"/>
    <property type="evidence" value="ECO:0007669"/>
    <property type="project" value="UniProtKB-SubCell"/>
</dbReference>
<dbReference type="CDD" id="cd03185">
    <property type="entry name" value="GST_C_Tau"/>
    <property type="match status" value="1"/>
</dbReference>
<dbReference type="SUPFAM" id="SSF47616">
    <property type="entry name" value="GST C-terminal domain-like"/>
    <property type="match status" value="1"/>
</dbReference>
<feature type="domain" description="GST C-terminal" evidence="6">
    <location>
        <begin position="95"/>
        <end position="216"/>
    </location>
</feature>
<comment type="subcellular location">
    <subcellularLocation>
        <location evidence="4">Cytoplasm</location>
        <location evidence="4">Cytosol</location>
    </subcellularLocation>
</comment>
<organism evidence="7 8">
    <name type="scientific">Eleusine coracana subsp. coracana</name>
    <dbReference type="NCBI Taxonomy" id="191504"/>
    <lineage>
        <taxon>Eukaryota</taxon>
        <taxon>Viridiplantae</taxon>
        <taxon>Streptophyta</taxon>
        <taxon>Embryophyta</taxon>
        <taxon>Tracheophyta</taxon>
        <taxon>Spermatophyta</taxon>
        <taxon>Magnoliopsida</taxon>
        <taxon>Liliopsida</taxon>
        <taxon>Poales</taxon>
        <taxon>Poaceae</taxon>
        <taxon>PACMAD clade</taxon>
        <taxon>Chloridoideae</taxon>
        <taxon>Cynodonteae</taxon>
        <taxon>Eleusininae</taxon>
        <taxon>Eleusine</taxon>
    </lineage>
</organism>
<dbReference type="InterPro" id="IPR010987">
    <property type="entry name" value="Glutathione-S-Trfase_C-like"/>
</dbReference>
<evidence type="ECO:0000256" key="4">
    <source>
        <dbReference type="RuleBase" id="RU369102"/>
    </source>
</evidence>
<dbReference type="FunFam" id="3.40.30.10:FF:000044">
    <property type="entry name" value="Glutathione S-transferase GSTU6"/>
    <property type="match status" value="1"/>
</dbReference>
<dbReference type="SFLD" id="SFLDS00019">
    <property type="entry name" value="Glutathione_Transferase_(cytos"/>
    <property type="match status" value="1"/>
</dbReference>
<keyword evidence="1 4" id="KW-0808">Transferase</keyword>
<reference evidence="7" key="1">
    <citation type="journal article" date="2018" name="DNA Res.">
        <title>Multiple hybrid de novo genome assembly of finger millet, an orphan allotetraploid crop.</title>
        <authorList>
            <person name="Hatakeyama M."/>
            <person name="Aluri S."/>
            <person name="Balachadran M.T."/>
            <person name="Sivarajan S.R."/>
            <person name="Patrignani A."/>
            <person name="Gruter S."/>
            <person name="Poveda L."/>
            <person name="Shimizu-Inatsugi R."/>
            <person name="Baeten J."/>
            <person name="Francoijs K.J."/>
            <person name="Nataraja K.N."/>
            <person name="Reddy Y.A.N."/>
            <person name="Phadnis S."/>
            <person name="Ravikumar R.L."/>
            <person name="Schlapbach R."/>
            <person name="Sreeman S.M."/>
            <person name="Shimizu K.K."/>
        </authorList>
    </citation>
    <scope>NUCLEOTIDE SEQUENCE</scope>
</reference>
<dbReference type="PROSITE" id="PS50404">
    <property type="entry name" value="GST_NTER"/>
    <property type="match status" value="1"/>
</dbReference>
<accession>A0AAV5CHD5</accession>
<evidence type="ECO:0000256" key="3">
    <source>
        <dbReference type="ARBA" id="ARBA00047960"/>
    </source>
</evidence>
<dbReference type="AlphaFoldDB" id="A0AAV5CHD5"/>
<dbReference type="SFLD" id="SFLDG01152">
    <property type="entry name" value="Main.3:_Omega-_and_Tau-like"/>
    <property type="match status" value="1"/>
</dbReference>
<protein>
    <recommendedName>
        <fullName evidence="4">Glutathione S-transferase</fullName>
        <ecNumber evidence="4">2.5.1.18</ecNumber>
    </recommendedName>
</protein>
<dbReference type="EMBL" id="BQKI01000007">
    <property type="protein sequence ID" value="GJM97520.1"/>
    <property type="molecule type" value="Genomic_DNA"/>
</dbReference>
<dbReference type="InterPro" id="IPR045073">
    <property type="entry name" value="Omega/Tau-like"/>
</dbReference>
<gene>
    <name evidence="7" type="primary">ga14452</name>
    <name evidence="7" type="ORF">PR202_ga14452</name>
</gene>
<dbReference type="Gene3D" id="1.20.1050.10">
    <property type="match status" value="1"/>
</dbReference>
<dbReference type="CDD" id="cd03058">
    <property type="entry name" value="GST_N_Tau"/>
    <property type="match status" value="1"/>
</dbReference>
<dbReference type="InterPro" id="IPR045074">
    <property type="entry name" value="GST_C_Tau"/>
</dbReference>
<sequence length="234" mass="26454">MGSQIPAVEAVKLMSVYGCPFDHRVEVALTLKGVPYELVMEDLHNKSELLLKHNPVHQMVPVLLHGDRPAICESLVIVEYVDEVFPGSRRLLPADPYERATARFWANFIDKKSVWMDGEAQERFAREAKETLALLEAQLQGKKKRFFGGDAIGYVDVAASVLAYWLDVMEEVKNNGVRLLEEEDEFPALRRWAKDYTSHEAVTPCLPDRVKLVAYFAANKDRYASMATKAAAQQ</sequence>
<evidence type="ECO:0000313" key="8">
    <source>
        <dbReference type="Proteomes" id="UP001054889"/>
    </source>
</evidence>
<dbReference type="EC" id="2.5.1.18" evidence="4"/>
<dbReference type="Proteomes" id="UP001054889">
    <property type="component" value="Unassembled WGS sequence"/>
</dbReference>
<feature type="domain" description="GST N-terminal" evidence="5">
    <location>
        <begin position="9"/>
        <end position="89"/>
    </location>
</feature>
<dbReference type="PANTHER" id="PTHR11260">
    <property type="entry name" value="GLUTATHIONE S-TRANSFERASE, GST, SUPERFAMILY, GST DOMAIN CONTAINING"/>
    <property type="match status" value="1"/>
</dbReference>
<reference evidence="7" key="2">
    <citation type="submission" date="2021-12" db="EMBL/GenBank/DDBJ databases">
        <title>Resequencing data analysis of finger millet.</title>
        <authorList>
            <person name="Hatakeyama M."/>
            <person name="Aluri S."/>
            <person name="Balachadran M.T."/>
            <person name="Sivarajan S.R."/>
            <person name="Poveda L."/>
            <person name="Shimizu-Inatsugi R."/>
            <person name="Schlapbach R."/>
            <person name="Sreeman S.M."/>
            <person name="Shimizu K.K."/>
        </authorList>
    </citation>
    <scope>NUCLEOTIDE SEQUENCE</scope>
</reference>
<dbReference type="GO" id="GO:0004364">
    <property type="term" value="F:glutathione transferase activity"/>
    <property type="evidence" value="ECO:0007669"/>
    <property type="project" value="UniProtKB-UniRule"/>
</dbReference>
<dbReference type="Pfam" id="PF13409">
    <property type="entry name" value="GST_N_2"/>
    <property type="match status" value="1"/>
</dbReference>
<dbReference type="GO" id="GO:0006749">
    <property type="term" value="P:glutathione metabolic process"/>
    <property type="evidence" value="ECO:0007669"/>
    <property type="project" value="InterPro"/>
</dbReference>
<dbReference type="FunFam" id="1.20.1050.10:FF:000012">
    <property type="entry name" value="Tau class glutathione S-transferase"/>
    <property type="match status" value="1"/>
</dbReference>
<dbReference type="InterPro" id="IPR040079">
    <property type="entry name" value="Glutathione_S-Trfase"/>
</dbReference>
<proteinExistence type="inferred from homology"/>
<comment type="catalytic activity">
    <reaction evidence="3 4">
        <text>RX + glutathione = an S-substituted glutathione + a halide anion + H(+)</text>
        <dbReference type="Rhea" id="RHEA:16437"/>
        <dbReference type="ChEBI" id="CHEBI:15378"/>
        <dbReference type="ChEBI" id="CHEBI:16042"/>
        <dbReference type="ChEBI" id="CHEBI:17792"/>
        <dbReference type="ChEBI" id="CHEBI:57925"/>
        <dbReference type="ChEBI" id="CHEBI:90779"/>
        <dbReference type="EC" id="2.5.1.18"/>
    </reaction>
</comment>
<dbReference type="InterPro" id="IPR036282">
    <property type="entry name" value="Glutathione-S-Trfase_C_sf"/>
</dbReference>
<dbReference type="PROSITE" id="PS50405">
    <property type="entry name" value="GST_CTER"/>
    <property type="match status" value="1"/>
</dbReference>
<dbReference type="InterPro" id="IPR004045">
    <property type="entry name" value="Glutathione_S-Trfase_N"/>
</dbReference>
<dbReference type="Pfam" id="PF13410">
    <property type="entry name" value="GST_C_2"/>
    <property type="match status" value="1"/>
</dbReference>
<dbReference type="Gene3D" id="3.40.30.10">
    <property type="entry name" value="Glutaredoxin"/>
    <property type="match status" value="1"/>
</dbReference>
<keyword evidence="4" id="KW-0963">Cytoplasm</keyword>
<evidence type="ECO:0000259" key="5">
    <source>
        <dbReference type="PROSITE" id="PS50404"/>
    </source>
</evidence>
<evidence type="ECO:0000256" key="1">
    <source>
        <dbReference type="ARBA" id="ARBA00022679"/>
    </source>
</evidence>
<evidence type="ECO:0000313" key="7">
    <source>
        <dbReference type="EMBL" id="GJM97520.1"/>
    </source>
</evidence>
<comment type="function">
    <text evidence="4">Is involved in the conjugation of reduced glutathione to a wide number of exogenous and endogenous hydrophobic electrophiles.</text>
</comment>
<dbReference type="SUPFAM" id="SSF52833">
    <property type="entry name" value="Thioredoxin-like"/>
    <property type="match status" value="1"/>
</dbReference>
<evidence type="ECO:0000259" key="6">
    <source>
        <dbReference type="PROSITE" id="PS50405"/>
    </source>
</evidence>